<accession>A0ABS8SKS1</accession>
<evidence type="ECO:0000313" key="1">
    <source>
        <dbReference type="EMBL" id="MCD7459408.1"/>
    </source>
</evidence>
<dbReference type="PANTHER" id="PTHR12616:SF8">
    <property type="entry name" value="VACUOLAR PROTEIN SORTING-ASSOCIATED PROTEIN 8 HOMOLOG"/>
    <property type="match status" value="1"/>
</dbReference>
<name>A0ABS8SKS1_DATST</name>
<proteinExistence type="predicted"/>
<reference evidence="1 2" key="1">
    <citation type="journal article" date="2021" name="BMC Genomics">
        <title>Datura genome reveals duplications of psychoactive alkaloid biosynthetic genes and high mutation rate following tissue culture.</title>
        <authorList>
            <person name="Rajewski A."/>
            <person name="Carter-House D."/>
            <person name="Stajich J."/>
            <person name="Litt A."/>
        </authorList>
    </citation>
    <scope>NUCLEOTIDE SEQUENCE [LARGE SCALE GENOMIC DNA]</scope>
    <source>
        <strain evidence="1">AR-01</strain>
    </source>
</reference>
<dbReference type="EMBL" id="JACEIK010000583">
    <property type="protein sequence ID" value="MCD7459408.1"/>
    <property type="molecule type" value="Genomic_DNA"/>
</dbReference>
<evidence type="ECO:0000313" key="2">
    <source>
        <dbReference type="Proteomes" id="UP000823775"/>
    </source>
</evidence>
<protein>
    <submittedName>
        <fullName evidence="1">Uncharacterized protein</fullName>
    </submittedName>
</protein>
<dbReference type="InterPro" id="IPR045111">
    <property type="entry name" value="Vps41/Vps8"/>
</dbReference>
<gene>
    <name evidence="1" type="ORF">HAX54_040865</name>
</gene>
<sequence length="117" mass="13410">MAEGRWKAEDLLMEVEGELLMLLCRYERKSVVRFLETFASYRVERCLHLCQEYGIVDAADFLLERVGDIRSALLLVISSLNEKFILLNTLLLQVTDILDILHTCIGLCRRNSPPIGP</sequence>
<dbReference type="PANTHER" id="PTHR12616">
    <property type="entry name" value="VACUOLAR PROTEIN SORTING VPS41"/>
    <property type="match status" value="1"/>
</dbReference>
<organism evidence="1 2">
    <name type="scientific">Datura stramonium</name>
    <name type="common">Jimsonweed</name>
    <name type="synonym">Common thornapple</name>
    <dbReference type="NCBI Taxonomy" id="4076"/>
    <lineage>
        <taxon>Eukaryota</taxon>
        <taxon>Viridiplantae</taxon>
        <taxon>Streptophyta</taxon>
        <taxon>Embryophyta</taxon>
        <taxon>Tracheophyta</taxon>
        <taxon>Spermatophyta</taxon>
        <taxon>Magnoliopsida</taxon>
        <taxon>eudicotyledons</taxon>
        <taxon>Gunneridae</taxon>
        <taxon>Pentapetalae</taxon>
        <taxon>asterids</taxon>
        <taxon>lamiids</taxon>
        <taxon>Solanales</taxon>
        <taxon>Solanaceae</taxon>
        <taxon>Solanoideae</taxon>
        <taxon>Datureae</taxon>
        <taxon>Datura</taxon>
    </lineage>
</organism>
<dbReference type="Proteomes" id="UP000823775">
    <property type="component" value="Unassembled WGS sequence"/>
</dbReference>
<comment type="caution">
    <text evidence="1">The sequence shown here is derived from an EMBL/GenBank/DDBJ whole genome shotgun (WGS) entry which is preliminary data.</text>
</comment>
<dbReference type="Pfam" id="PF23556">
    <property type="entry name" value="TPR_Vps41"/>
    <property type="match status" value="1"/>
</dbReference>
<keyword evidence="2" id="KW-1185">Reference proteome</keyword>